<evidence type="ECO:0000313" key="9">
    <source>
        <dbReference type="WBParaSite" id="GPUH_0002347201-mRNA-1"/>
    </source>
</evidence>
<sequence length="126" mass="14071">MRIQNEGAGKSSWWVINPDAKPGRNPRRQRSATLETSTKSTILNQELYADDESLNYEQFHSRTQSNISLSASTSCVSPSVSESFQSFGNFSFPSFMDTTVPHDILNRTNEVSVFEPKKANAFIAFG</sequence>
<keyword evidence="2" id="KW-0217">Developmental protein</keyword>
<gene>
    <name evidence="7" type="ORF">GPUH_LOCUS23442</name>
</gene>
<dbReference type="GO" id="GO:0000981">
    <property type="term" value="F:DNA-binding transcription factor activity, RNA polymerase II-specific"/>
    <property type="evidence" value="ECO:0007669"/>
    <property type="project" value="TreeGrafter"/>
</dbReference>
<evidence type="ECO:0000313" key="8">
    <source>
        <dbReference type="Proteomes" id="UP000271098"/>
    </source>
</evidence>
<keyword evidence="5" id="KW-0539">Nucleus</keyword>
<organism evidence="9">
    <name type="scientific">Gongylonema pulchrum</name>
    <dbReference type="NCBI Taxonomy" id="637853"/>
    <lineage>
        <taxon>Eukaryota</taxon>
        <taxon>Metazoa</taxon>
        <taxon>Ecdysozoa</taxon>
        <taxon>Nematoda</taxon>
        <taxon>Chromadorea</taxon>
        <taxon>Rhabditida</taxon>
        <taxon>Spirurina</taxon>
        <taxon>Spiruromorpha</taxon>
        <taxon>Spiruroidea</taxon>
        <taxon>Gongylonematidae</taxon>
        <taxon>Gongylonema</taxon>
    </lineage>
</organism>
<reference evidence="7 8" key="2">
    <citation type="submission" date="2018-11" db="EMBL/GenBank/DDBJ databases">
        <authorList>
            <consortium name="Pathogen Informatics"/>
        </authorList>
    </citation>
    <scope>NUCLEOTIDE SEQUENCE [LARGE SCALE GENOMIC DNA]</scope>
</reference>
<keyword evidence="3" id="KW-0805">Transcription regulation</keyword>
<feature type="region of interest" description="Disordered" evidence="6">
    <location>
        <begin position="1"/>
        <end position="36"/>
    </location>
</feature>
<dbReference type="Proteomes" id="UP000271098">
    <property type="component" value="Unassembled WGS sequence"/>
</dbReference>
<proteinExistence type="predicted"/>
<evidence type="ECO:0000256" key="3">
    <source>
        <dbReference type="ARBA" id="ARBA00023015"/>
    </source>
</evidence>
<protein>
    <submittedName>
        <fullName evidence="9">Fork-head domain-containing protein</fullName>
    </submittedName>
</protein>
<keyword evidence="8" id="KW-1185">Reference proteome</keyword>
<name>A0A183ER51_9BILA</name>
<keyword evidence="4" id="KW-0804">Transcription</keyword>
<reference evidence="9" key="1">
    <citation type="submission" date="2016-06" db="UniProtKB">
        <authorList>
            <consortium name="WormBaseParasite"/>
        </authorList>
    </citation>
    <scope>IDENTIFICATION</scope>
</reference>
<evidence type="ECO:0000256" key="1">
    <source>
        <dbReference type="ARBA" id="ARBA00004123"/>
    </source>
</evidence>
<dbReference type="OrthoDB" id="5954824at2759"/>
<dbReference type="EMBL" id="UYRT01097852">
    <property type="protein sequence ID" value="VDN41484.1"/>
    <property type="molecule type" value="Genomic_DNA"/>
</dbReference>
<accession>A0A183ER51</accession>
<dbReference type="PANTHER" id="PTHR45767">
    <property type="entry name" value="FORKHEAD BOX PROTEIN O"/>
    <property type="match status" value="1"/>
</dbReference>
<evidence type="ECO:0000313" key="7">
    <source>
        <dbReference type="EMBL" id="VDN41484.1"/>
    </source>
</evidence>
<evidence type="ECO:0000256" key="5">
    <source>
        <dbReference type="ARBA" id="ARBA00023242"/>
    </source>
</evidence>
<dbReference type="GO" id="GO:0005634">
    <property type="term" value="C:nucleus"/>
    <property type="evidence" value="ECO:0007669"/>
    <property type="project" value="UniProtKB-SubCell"/>
</dbReference>
<dbReference type="GO" id="GO:0000978">
    <property type="term" value="F:RNA polymerase II cis-regulatory region sequence-specific DNA binding"/>
    <property type="evidence" value="ECO:0007669"/>
    <property type="project" value="TreeGrafter"/>
</dbReference>
<evidence type="ECO:0000256" key="4">
    <source>
        <dbReference type="ARBA" id="ARBA00023163"/>
    </source>
</evidence>
<evidence type="ECO:0000256" key="2">
    <source>
        <dbReference type="ARBA" id="ARBA00022473"/>
    </source>
</evidence>
<evidence type="ECO:0000256" key="6">
    <source>
        <dbReference type="SAM" id="MobiDB-lite"/>
    </source>
</evidence>
<dbReference type="AlphaFoldDB" id="A0A183ER51"/>
<comment type="subcellular location">
    <subcellularLocation>
        <location evidence="1">Nucleus</location>
    </subcellularLocation>
</comment>
<dbReference type="PANTHER" id="PTHR45767:SF2">
    <property type="entry name" value="FORKHEAD BOX PROTEIN O"/>
    <property type="match status" value="1"/>
</dbReference>
<dbReference type="WBParaSite" id="GPUH_0002347201-mRNA-1">
    <property type="protein sequence ID" value="GPUH_0002347201-mRNA-1"/>
    <property type="gene ID" value="GPUH_0002347201"/>
</dbReference>